<sequence>MAIEPLTRRSALTGLAVAGAAAVVGFVVARASRPDSAAAASGAANSYGADPSGGQVLATLGQVPPGGGLVLADRRIVLTRGQGDDVHAFSAVCTHQGCTVSSVADGVILCPCHSSRFDARTGVVLDGPAPRPLPPVAVTVSGDDVLTS</sequence>
<comment type="cofactor">
    <cofactor evidence="9">
        <name>[2Fe-2S] cluster</name>
        <dbReference type="ChEBI" id="CHEBI:190135"/>
    </cofactor>
</comment>
<evidence type="ECO:0000256" key="1">
    <source>
        <dbReference type="ARBA" id="ARBA00002494"/>
    </source>
</evidence>
<comment type="caution">
    <text evidence="11">The sequence shown here is derived from an EMBL/GenBank/DDBJ whole genome shotgun (WGS) entry which is preliminary data.</text>
</comment>
<gene>
    <name evidence="11" type="ORF">ACFQDO_11940</name>
</gene>
<dbReference type="InterPro" id="IPR005805">
    <property type="entry name" value="Rieske_Fe-S_prot_C"/>
</dbReference>
<organism evidence="11 12">
    <name type="scientific">Angustibacter luteus</name>
    <dbReference type="NCBI Taxonomy" id="658456"/>
    <lineage>
        <taxon>Bacteria</taxon>
        <taxon>Bacillati</taxon>
        <taxon>Actinomycetota</taxon>
        <taxon>Actinomycetes</taxon>
        <taxon>Kineosporiales</taxon>
        <taxon>Kineosporiaceae</taxon>
    </lineage>
</organism>
<keyword evidence="12" id="KW-1185">Reference proteome</keyword>
<keyword evidence="3" id="KW-0001">2Fe-2S</keyword>
<comment type="function">
    <text evidence="1">Iron-sulfur subunit of the cytochrome bc1 complex, an essential component of the respiratory electron transport chain required for ATP synthesis. The bc1 complex catalyzes the oxidation of menaquinol and the reduction of cytochrome c in the respiratory chain. The bc1 complex operates through a Q-cycle mechanism that couples electron transfer to generation of the proton gradient that drives ATP synthesis.</text>
</comment>
<dbReference type="Proteomes" id="UP001596189">
    <property type="component" value="Unassembled WGS sequence"/>
</dbReference>
<feature type="domain" description="Rieske" evidence="10">
    <location>
        <begin position="55"/>
        <end position="147"/>
    </location>
</feature>
<keyword evidence="7" id="KW-1015">Disulfide bond</keyword>
<dbReference type="EMBL" id="JBHSRD010000004">
    <property type="protein sequence ID" value="MFC6007840.1"/>
    <property type="molecule type" value="Genomic_DNA"/>
</dbReference>
<evidence type="ECO:0000256" key="9">
    <source>
        <dbReference type="ARBA" id="ARBA00034078"/>
    </source>
</evidence>
<dbReference type="InterPro" id="IPR036922">
    <property type="entry name" value="Rieske_2Fe-2S_sf"/>
</dbReference>
<dbReference type="SUPFAM" id="SSF50022">
    <property type="entry name" value="ISP domain"/>
    <property type="match status" value="1"/>
</dbReference>
<keyword evidence="4" id="KW-0479">Metal-binding</keyword>
<proteinExistence type="predicted"/>
<evidence type="ECO:0000256" key="8">
    <source>
        <dbReference type="ARBA" id="ARBA00029586"/>
    </source>
</evidence>
<dbReference type="InterPro" id="IPR014349">
    <property type="entry name" value="Rieske_Fe-S_prot"/>
</dbReference>
<accession>A0ABW1JFW4</accession>
<protein>
    <recommendedName>
        <fullName evidence="2">Cytochrome bc1 complex Rieske iron-sulfur subunit</fullName>
    </recommendedName>
    <alternativeName>
        <fullName evidence="8">Cytochrome bc1 reductase complex subunit QcrA</fullName>
    </alternativeName>
</protein>
<dbReference type="RefSeq" id="WP_345715480.1">
    <property type="nucleotide sequence ID" value="NZ_BAABFP010000002.1"/>
</dbReference>
<keyword evidence="5" id="KW-0408">Iron</keyword>
<dbReference type="CDD" id="cd03467">
    <property type="entry name" value="Rieske"/>
    <property type="match status" value="1"/>
</dbReference>
<reference evidence="12" key="1">
    <citation type="journal article" date="2019" name="Int. J. Syst. Evol. Microbiol.">
        <title>The Global Catalogue of Microorganisms (GCM) 10K type strain sequencing project: providing services to taxonomists for standard genome sequencing and annotation.</title>
        <authorList>
            <consortium name="The Broad Institute Genomics Platform"/>
            <consortium name="The Broad Institute Genome Sequencing Center for Infectious Disease"/>
            <person name="Wu L."/>
            <person name="Ma J."/>
        </authorList>
    </citation>
    <scope>NUCLEOTIDE SEQUENCE [LARGE SCALE GENOMIC DNA]</scope>
    <source>
        <strain evidence="12">KACC 14249</strain>
    </source>
</reference>
<evidence type="ECO:0000256" key="7">
    <source>
        <dbReference type="ARBA" id="ARBA00023157"/>
    </source>
</evidence>
<evidence type="ECO:0000259" key="10">
    <source>
        <dbReference type="PROSITE" id="PS51296"/>
    </source>
</evidence>
<evidence type="ECO:0000256" key="5">
    <source>
        <dbReference type="ARBA" id="ARBA00023004"/>
    </source>
</evidence>
<dbReference type="PANTHER" id="PTHR10134">
    <property type="entry name" value="CYTOCHROME B-C1 COMPLEX SUBUNIT RIESKE, MITOCHONDRIAL"/>
    <property type="match status" value="1"/>
</dbReference>
<dbReference type="PROSITE" id="PS51318">
    <property type="entry name" value="TAT"/>
    <property type="match status" value="1"/>
</dbReference>
<dbReference type="PRINTS" id="PR00162">
    <property type="entry name" value="RIESKE"/>
</dbReference>
<evidence type="ECO:0000256" key="6">
    <source>
        <dbReference type="ARBA" id="ARBA00023014"/>
    </source>
</evidence>
<dbReference type="Pfam" id="PF00355">
    <property type="entry name" value="Rieske"/>
    <property type="match status" value="1"/>
</dbReference>
<name>A0ABW1JFW4_9ACTN</name>
<dbReference type="InterPro" id="IPR017941">
    <property type="entry name" value="Rieske_2Fe-2S"/>
</dbReference>
<dbReference type="PROSITE" id="PS51296">
    <property type="entry name" value="RIESKE"/>
    <property type="match status" value="1"/>
</dbReference>
<dbReference type="InterPro" id="IPR006311">
    <property type="entry name" value="TAT_signal"/>
</dbReference>
<keyword evidence="6" id="KW-0411">Iron-sulfur</keyword>
<evidence type="ECO:0000313" key="12">
    <source>
        <dbReference type="Proteomes" id="UP001596189"/>
    </source>
</evidence>
<evidence type="ECO:0000256" key="3">
    <source>
        <dbReference type="ARBA" id="ARBA00022714"/>
    </source>
</evidence>
<evidence type="ECO:0000256" key="4">
    <source>
        <dbReference type="ARBA" id="ARBA00022723"/>
    </source>
</evidence>
<dbReference type="Gene3D" id="2.102.10.10">
    <property type="entry name" value="Rieske [2Fe-2S] iron-sulphur domain"/>
    <property type="match status" value="1"/>
</dbReference>
<evidence type="ECO:0000313" key="11">
    <source>
        <dbReference type="EMBL" id="MFC6007840.1"/>
    </source>
</evidence>
<evidence type="ECO:0000256" key="2">
    <source>
        <dbReference type="ARBA" id="ARBA00015816"/>
    </source>
</evidence>